<dbReference type="PROSITE" id="PS00062">
    <property type="entry name" value="ALDOKETO_REDUCTASE_2"/>
    <property type="match status" value="1"/>
</dbReference>
<feature type="domain" description="NADP-dependent oxidoreductase" evidence="4">
    <location>
        <begin position="15"/>
        <end position="270"/>
    </location>
</feature>
<keyword evidence="6" id="KW-1185">Reference proteome</keyword>
<dbReference type="CDD" id="cd19072">
    <property type="entry name" value="AKR_AKR3F1-like"/>
    <property type="match status" value="1"/>
</dbReference>
<proteinExistence type="predicted"/>
<evidence type="ECO:0000256" key="1">
    <source>
        <dbReference type="PIRSR" id="PIRSR000097-1"/>
    </source>
</evidence>
<dbReference type="PIRSF" id="PIRSF000097">
    <property type="entry name" value="AKR"/>
    <property type="match status" value="1"/>
</dbReference>
<dbReference type="Pfam" id="PF00248">
    <property type="entry name" value="Aldo_ket_red"/>
    <property type="match status" value="1"/>
</dbReference>
<name>C5CFU8_KOSOT</name>
<dbReference type="PANTHER" id="PTHR43638:SF3">
    <property type="entry name" value="ALDEHYDE REDUCTASE"/>
    <property type="match status" value="1"/>
</dbReference>
<dbReference type="STRING" id="521045.Kole_1757"/>
<dbReference type="Gene3D" id="3.20.20.100">
    <property type="entry name" value="NADP-dependent oxidoreductase domain"/>
    <property type="match status" value="1"/>
</dbReference>
<reference evidence="5 6" key="2">
    <citation type="journal article" date="2011" name="J. Bacteriol.">
        <title>Genome Sequence of Kosmotoga olearia Strain TBF 19.5.1, a Thermophilic Bacterium with a Wide Growth Temperature Range, Isolated from the Troll B Oil Platform in the North Sea.</title>
        <authorList>
            <person name="Swithers K.S."/>
            <person name="Dipippo J.L."/>
            <person name="Bruce D.C."/>
            <person name="Detter C."/>
            <person name="Tapia R."/>
            <person name="Han S."/>
            <person name="Goodwin L.A."/>
            <person name="Han J."/>
            <person name="Woyke T."/>
            <person name="Pitluck S."/>
            <person name="Pennacchio L."/>
            <person name="Nolan M."/>
            <person name="Mikhailova N."/>
            <person name="Land M.L."/>
            <person name="Nesbo C.L."/>
            <person name="Gogarten J.P."/>
            <person name="Noll K.M."/>
        </authorList>
    </citation>
    <scope>NUCLEOTIDE SEQUENCE [LARGE SCALE GENOMIC DNA]</scope>
    <source>
        <strain evidence="6">ATCC BAA-1733 / DSM 21960 / TBF 19.5.1</strain>
    </source>
</reference>
<dbReference type="InterPro" id="IPR036812">
    <property type="entry name" value="NAD(P)_OxRdtase_dom_sf"/>
</dbReference>
<dbReference type="Proteomes" id="UP000002382">
    <property type="component" value="Chromosome"/>
</dbReference>
<protein>
    <submittedName>
        <fullName evidence="5">Aldo/keto reductase</fullName>
    </submittedName>
</protein>
<reference evidence="5 6" key="1">
    <citation type="submission" date="2009-06" db="EMBL/GenBank/DDBJ databases">
        <title>Complete sequence of Thermotogales bacterium TBF 19.5.1.</title>
        <authorList>
            <consortium name="US DOE Joint Genome Institute"/>
            <person name="Lucas S."/>
            <person name="Copeland A."/>
            <person name="Lapidus A."/>
            <person name="Glavina del Rio T."/>
            <person name="Tice H."/>
            <person name="Bruce D."/>
            <person name="Goodwin L."/>
            <person name="Pitluck S."/>
            <person name="Chertkov O."/>
            <person name="Brettin T."/>
            <person name="Detter J.C."/>
            <person name="Han C."/>
            <person name="Schmutz J."/>
            <person name="Larimer F."/>
            <person name="Land M."/>
            <person name="Hauser L."/>
            <person name="Kyrpides N."/>
            <person name="Ovchinnikova G."/>
            <person name="Noll K."/>
        </authorList>
    </citation>
    <scope>NUCLEOTIDE SEQUENCE [LARGE SCALE GENOMIC DNA]</scope>
    <source>
        <strain evidence="6">ATCC BAA-1733 / DSM 21960 / TBF 19.5.1</strain>
    </source>
</reference>
<dbReference type="GO" id="GO:0016491">
    <property type="term" value="F:oxidoreductase activity"/>
    <property type="evidence" value="ECO:0007669"/>
    <property type="project" value="InterPro"/>
</dbReference>
<dbReference type="eggNOG" id="COG0656">
    <property type="taxonomic scope" value="Bacteria"/>
</dbReference>
<dbReference type="PANTHER" id="PTHR43638">
    <property type="entry name" value="OXIDOREDUCTASE, ALDO/KETO REDUCTASE FAMILY PROTEIN"/>
    <property type="match status" value="1"/>
</dbReference>
<evidence type="ECO:0000256" key="3">
    <source>
        <dbReference type="PIRSR" id="PIRSR000097-3"/>
    </source>
</evidence>
<sequence>MGFKQLGSTGEEIPAIGLGTWEIGGRETPDYSRDKENIKILQAAIEMGYTHIDTAEYYGGGHTEELIGEAIKTFDRSKLFITSKVWPTHLSKEELPKALKGSLKRLGTDYIDLYLIHWPVPDMDLKETLTTMAELSKAGYIRYIGVSNFDVALLKKSLLISPVPIVCNQVLYNLEDREPENELLPFCQENGITLTAYTPLKKGSLSKHTEKVLKKIAKKHNATIYQIMLSWLISKDNVIAIPRSTNIQHLKENLEAADIILEPDDLQLLD</sequence>
<dbReference type="PRINTS" id="PR00069">
    <property type="entry name" value="ALDKETRDTASE"/>
</dbReference>
<dbReference type="OrthoDB" id="9804790at2"/>
<dbReference type="HOGENOM" id="CLU_023205_2_3_0"/>
<accession>C5CFU8</accession>
<dbReference type="InterPro" id="IPR020471">
    <property type="entry name" value="AKR"/>
</dbReference>
<feature type="active site" description="Proton donor" evidence="1">
    <location>
        <position position="58"/>
    </location>
</feature>
<dbReference type="AlphaFoldDB" id="C5CFU8"/>
<gene>
    <name evidence="5" type="ordered locus">Kole_1757</name>
</gene>
<dbReference type="InterPro" id="IPR018170">
    <property type="entry name" value="Aldo/ket_reductase_CS"/>
</dbReference>
<feature type="site" description="Lowers pKa of active site Tyr" evidence="3">
    <location>
        <position position="84"/>
    </location>
</feature>
<organism evidence="5 6">
    <name type="scientific">Kosmotoga olearia (strain ATCC BAA-1733 / DSM 21960 / TBF 19.5.1)</name>
    <dbReference type="NCBI Taxonomy" id="521045"/>
    <lineage>
        <taxon>Bacteria</taxon>
        <taxon>Thermotogati</taxon>
        <taxon>Thermotogota</taxon>
        <taxon>Thermotogae</taxon>
        <taxon>Kosmotogales</taxon>
        <taxon>Kosmotogaceae</taxon>
        <taxon>Kosmotoga</taxon>
    </lineage>
</organism>
<evidence type="ECO:0000256" key="2">
    <source>
        <dbReference type="PIRSR" id="PIRSR000097-2"/>
    </source>
</evidence>
<dbReference type="KEGG" id="kol:Kole_1757"/>
<evidence type="ECO:0000259" key="4">
    <source>
        <dbReference type="Pfam" id="PF00248"/>
    </source>
</evidence>
<dbReference type="SUPFAM" id="SSF51430">
    <property type="entry name" value="NAD(P)-linked oxidoreductase"/>
    <property type="match status" value="1"/>
</dbReference>
<dbReference type="EMBL" id="CP001634">
    <property type="protein sequence ID" value="ACR80442.1"/>
    <property type="molecule type" value="Genomic_DNA"/>
</dbReference>
<feature type="binding site" evidence="2">
    <location>
        <position position="117"/>
    </location>
    <ligand>
        <name>substrate</name>
    </ligand>
</feature>
<dbReference type="InterPro" id="IPR023210">
    <property type="entry name" value="NADP_OxRdtase_dom"/>
</dbReference>
<evidence type="ECO:0000313" key="6">
    <source>
        <dbReference type="Proteomes" id="UP000002382"/>
    </source>
</evidence>
<dbReference type="RefSeq" id="WP_015869086.1">
    <property type="nucleotide sequence ID" value="NC_012785.1"/>
</dbReference>
<evidence type="ECO:0000313" key="5">
    <source>
        <dbReference type="EMBL" id="ACR80442.1"/>
    </source>
</evidence>